<name>A0A0D0E1Z9_9AGAM</name>
<sequence length="265" mass="29398">MSQFRQISTIEPLHGPHLYVSTMFLVGSTPLSSILHTLALPLSSPSELYPHTVRNGMYTSNFSSSNTPIPTLHPRTFPVNHLTLIGNGNVSLDVARMLFFAVKYHQRSVIVLEFINMYDSNEGCFLAAYPESEHGHTKLLAAINDARRERGETVSRKPRNVAPPLRNANPSSTICFYVPFPFPFPFPSPSPSSLLFPPSIALAPSTNILLFILHGRPFSASRVRDHYHTAPVYFVFSVVVILASGSPVPLRLPVRLPFVICVHIV</sequence>
<dbReference type="AlphaFoldDB" id="A0A0D0E1Z9"/>
<dbReference type="EMBL" id="KN825106">
    <property type="protein sequence ID" value="KIK94444.1"/>
    <property type="molecule type" value="Genomic_DNA"/>
</dbReference>
<evidence type="ECO:0000313" key="2">
    <source>
        <dbReference type="Proteomes" id="UP000054538"/>
    </source>
</evidence>
<evidence type="ECO:0000313" key="1">
    <source>
        <dbReference type="EMBL" id="KIK94444.1"/>
    </source>
</evidence>
<proteinExistence type="predicted"/>
<protein>
    <submittedName>
        <fullName evidence="1">Uncharacterized protein</fullName>
    </submittedName>
</protein>
<reference evidence="1 2" key="1">
    <citation type="submission" date="2014-04" db="EMBL/GenBank/DDBJ databases">
        <authorList>
            <consortium name="DOE Joint Genome Institute"/>
            <person name="Kuo A."/>
            <person name="Kohler A."/>
            <person name="Jargeat P."/>
            <person name="Nagy L.G."/>
            <person name="Floudas D."/>
            <person name="Copeland A."/>
            <person name="Barry K.W."/>
            <person name="Cichocki N."/>
            <person name="Veneault-Fourrey C."/>
            <person name="LaButti K."/>
            <person name="Lindquist E.A."/>
            <person name="Lipzen A."/>
            <person name="Lundell T."/>
            <person name="Morin E."/>
            <person name="Murat C."/>
            <person name="Sun H."/>
            <person name="Tunlid A."/>
            <person name="Henrissat B."/>
            <person name="Grigoriev I.V."/>
            <person name="Hibbett D.S."/>
            <person name="Martin F."/>
            <person name="Nordberg H.P."/>
            <person name="Cantor M.N."/>
            <person name="Hua S.X."/>
        </authorList>
    </citation>
    <scope>NUCLEOTIDE SEQUENCE [LARGE SCALE GENOMIC DNA]</scope>
    <source>
        <strain evidence="1 2">Ve08.2h10</strain>
    </source>
</reference>
<accession>A0A0D0E1Z9</accession>
<keyword evidence="2" id="KW-1185">Reference proteome</keyword>
<dbReference type="InParanoid" id="A0A0D0E1Z9"/>
<dbReference type="STRING" id="930991.A0A0D0E1Z9"/>
<organism evidence="1 2">
    <name type="scientific">Paxillus rubicundulus Ve08.2h10</name>
    <dbReference type="NCBI Taxonomy" id="930991"/>
    <lineage>
        <taxon>Eukaryota</taxon>
        <taxon>Fungi</taxon>
        <taxon>Dikarya</taxon>
        <taxon>Basidiomycota</taxon>
        <taxon>Agaricomycotina</taxon>
        <taxon>Agaricomycetes</taxon>
        <taxon>Agaricomycetidae</taxon>
        <taxon>Boletales</taxon>
        <taxon>Paxilineae</taxon>
        <taxon>Paxillaceae</taxon>
        <taxon>Paxillus</taxon>
    </lineage>
</organism>
<dbReference type="Proteomes" id="UP000054538">
    <property type="component" value="Unassembled WGS sequence"/>
</dbReference>
<reference evidence="2" key="2">
    <citation type="submission" date="2015-01" db="EMBL/GenBank/DDBJ databases">
        <title>Evolutionary Origins and Diversification of the Mycorrhizal Mutualists.</title>
        <authorList>
            <consortium name="DOE Joint Genome Institute"/>
            <consortium name="Mycorrhizal Genomics Consortium"/>
            <person name="Kohler A."/>
            <person name="Kuo A."/>
            <person name="Nagy L.G."/>
            <person name="Floudas D."/>
            <person name="Copeland A."/>
            <person name="Barry K.W."/>
            <person name="Cichocki N."/>
            <person name="Veneault-Fourrey C."/>
            <person name="LaButti K."/>
            <person name="Lindquist E.A."/>
            <person name="Lipzen A."/>
            <person name="Lundell T."/>
            <person name="Morin E."/>
            <person name="Murat C."/>
            <person name="Riley R."/>
            <person name="Ohm R."/>
            <person name="Sun H."/>
            <person name="Tunlid A."/>
            <person name="Henrissat B."/>
            <person name="Grigoriev I.V."/>
            <person name="Hibbett D.S."/>
            <person name="Martin F."/>
        </authorList>
    </citation>
    <scope>NUCLEOTIDE SEQUENCE [LARGE SCALE GENOMIC DNA]</scope>
    <source>
        <strain evidence="2">Ve08.2h10</strain>
    </source>
</reference>
<dbReference type="OrthoDB" id="2658193at2759"/>
<dbReference type="HOGENOM" id="CLU_1050108_0_0_1"/>
<gene>
    <name evidence="1" type="ORF">PAXRUDRAFT_12035</name>
</gene>